<dbReference type="AlphaFoldDB" id="A0A8D8VXK7"/>
<dbReference type="PANTHER" id="PTHR21432:SF20">
    <property type="entry name" value="ACETYL-COA HYDROLASE"/>
    <property type="match status" value="1"/>
</dbReference>
<organism evidence="5">
    <name type="scientific">Cacopsylla melanoneura</name>
    <dbReference type="NCBI Taxonomy" id="428564"/>
    <lineage>
        <taxon>Eukaryota</taxon>
        <taxon>Metazoa</taxon>
        <taxon>Ecdysozoa</taxon>
        <taxon>Arthropoda</taxon>
        <taxon>Hexapoda</taxon>
        <taxon>Insecta</taxon>
        <taxon>Pterygota</taxon>
        <taxon>Neoptera</taxon>
        <taxon>Paraneoptera</taxon>
        <taxon>Hemiptera</taxon>
        <taxon>Sternorrhyncha</taxon>
        <taxon>Psylloidea</taxon>
        <taxon>Psyllidae</taxon>
        <taxon>Psyllinae</taxon>
        <taxon>Cacopsylla</taxon>
    </lineage>
</organism>
<feature type="domain" description="Acetyl-CoA hydrolase/transferase C-terminal" evidence="4">
    <location>
        <begin position="418"/>
        <end position="573"/>
    </location>
</feature>
<dbReference type="SUPFAM" id="SSF100950">
    <property type="entry name" value="NagB/RpiA/CoA transferase-like"/>
    <property type="match status" value="2"/>
</dbReference>
<keyword evidence="2 5" id="KW-0808">Transferase</keyword>
<sequence length="619" mass="68001">MCSCALGIPFCLSLPSMGALSKTLRSTTTRTLSTRNLSNLTRNSTTFTSCCSSISIRNATILTKSPSTLTRCSLISRRNTSILTRNPSVWTRNQSNLTRNASILTRNSSKLTRFSSISSKNAPILTRSPSILNRTSSILTNRRHPYSTSTSPIKLISKDQAVQLIKPNSVVFVEGVAGTPKLLMNAMYDHIKSNNIQGVTVLDVFSLYPYDNMTLDDDCVRRLSFFVSPYTRQFVNKGKAEYIPIMLNDLPLVFDHGYYSPDVALISVSPPDSSGYVSLGTNVTELHSVIQSSKLVVAQINNKMPRSLGDALVHVNQIDYGVEVSYDLFEPASEPVTDVDTTIANLICDQLIEDEATLQIGIGKIPEAILTNIKSHKNLGMHTELLFPGVLGLIKSGIINNSKKTIDPNQITATLLLGNKALYEFVNNNELVQMKRVTYSNNPAIIRQNHRMTAINTCLEIDLTGQVVSDSLGTNIYSGFGGQVDFMRGALTGLDGRGKAILAFASTDEKSGESKIVPTLKRGAGVVCSRAHVNYIVTEYGIADLFAKTTRQRAHLLIQLAHPRHREALEREAFDILGVMPCDSTFIDNLHSNVLAKIKRLGLQNILGCFSMDWLLNCT</sequence>
<evidence type="ECO:0000256" key="2">
    <source>
        <dbReference type="ARBA" id="ARBA00022679"/>
    </source>
</evidence>
<feature type="domain" description="Acetyl-CoA hydrolase/transferase N-terminal" evidence="3">
    <location>
        <begin position="154"/>
        <end position="320"/>
    </location>
</feature>
<reference evidence="5" key="1">
    <citation type="submission" date="2021-05" db="EMBL/GenBank/DDBJ databases">
        <authorList>
            <person name="Alioto T."/>
            <person name="Alioto T."/>
            <person name="Gomez Garrido J."/>
        </authorList>
    </citation>
    <scope>NUCLEOTIDE SEQUENCE</scope>
</reference>
<comment type="similarity">
    <text evidence="1">Belongs to the acetyl-CoA hydrolase/transferase family.</text>
</comment>
<evidence type="ECO:0000259" key="4">
    <source>
        <dbReference type="Pfam" id="PF13336"/>
    </source>
</evidence>
<dbReference type="Pfam" id="PF13336">
    <property type="entry name" value="AcetylCoA_hyd_C"/>
    <property type="match status" value="1"/>
</dbReference>
<name>A0A8D8VXK7_9HEMI</name>
<dbReference type="InterPro" id="IPR026888">
    <property type="entry name" value="AcetylCoA_hyd_C"/>
</dbReference>
<dbReference type="GO" id="GO:0005739">
    <property type="term" value="C:mitochondrion"/>
    <property type="evidence" value="ECO:0007669"/>
    <property type="project" value="TreeGrafter"/>
</dbReference>
<dbReference type="InterPro" id="IPR037171">
    <property type="entry name" value="NagB/RpiA_transferase-like"/>
</dbReference>
<proteinExistence type="inferred from homology"/>
<dbReference type="Gene3D" id="3.40.1080.10">
    <property type="entry name" value="Glutaconate Coenzyme A-transferase"/>
    <property type="match status" value="1"/>
</dbReference>
<evidence type="ECO:0000256" key="1">
    <source>
        <dbReference type="ARBA" id="ARBA00009632"/>
    </source>
</evidence>
<dbReference type="InterPro" id="IPR046433">
    <property type="entry name" value="ActCoA_hydro"/>
</dbReference>
<protein>
    <submittedName>
        <fullName evidence="5">4-hydroxybutyrate coenzyme A transferase</fullName>
    </submittedName>
</protein>
<evidence type="ECO:0000259" key="3">
    <source>
        <dbReference type="Pfam" id="PF02550"/>
    </source>
</evidence>
<dbReference type="InterPro" id="IPR003702">
    <property type="entry name" value="ActCoA_hydro_N"/>
</dbReference>
<accession>A0A8D8VXK7</accession>
<dbReference type="InterPro" id="IPR038460">
    <property type="entry name" value="AcetylCoA_hyd_C_sf"/>
</dbReference>
<dbReference type="EMBL" id="HBUF01097912">
    <property type="protein sequence ID" value="CAG6637339.1"/>
    <property type="molecule type" value="Transcribed_RNA"/>
</dbReference>
<dbReference type="Gene3D" id="3.40.1080.20">
    <property type="entry name" value="Acetyl-CoA hydrolase/transferase C-terminal domain"/>
    <property type="match status" value="1"/>
</dbReference>
<dbReference type="GO" id="GO:0008775">
    <property type="term" value="F:acetate CoA-transferase activity"/>
    <property type="evidence" value="ECO:0007669"/>
    <property type="project" value="InterPro"/>
</dbReference>
<dbReference type="PANTHER" id="PTHR21432">
    <property type="entry name" value="ACETYL-COA HYDROLASE-RELATED"/>
    <property type="match status" value="1"/>
</dbReference>
<dbReference type="Gene3D" id="3.30.750.70">
    <property type="entry name" value="4-hydroxybutyrate coenzyme like domains"/>
    <property type="match status" value="1"/>
</dbReference>
<dbReference type="Pfam" id="PF02550">
    <property type="entry name" value="AcetylCoA_hydro"/>
    <property type="match status" value="1"/>
</dbReference>
<evidence type="ECO:0000313" key="5">
    <source>
        <dbReference type="EMBL" id="CAG6637339.1"/>
    </source>
</evidence>
<dbReference type="GO" id="GO:0006083">
    <property type="term" value="P:acetate metabolic process"/>
    <property type="evidence" value="ECO:0007669"/>
    <property type="project" value="InterPro"/>
</dbReference>